<feature type="region of interest" description="Disordered" evidence="1">
    <location>
        <begin position="1"/>
        <end position="81"/>
    </location>
</feature>
<sequence length="158" mass="18035">MTCRNPIPSLPPEFRKTNILGNDDEASQIPCWKTQQSVDPLQGSQSSSEKSQEDDDDDKQVKLQDRKALVKATPEAPESSKLRGVFTGRERLKRHRIDMAGRVWIPEIWGQEEFLKDWVDCSSFEASLVHGRIMSARAALIQEGRRANSTRIRIENRC</sequence>
<evidence type="ECO:0008006" key="4">
    <source>
        <dbReference type="Google" id="ProtNLM"/>
    </source>
</evidence>
<feature type="compositionally biased region" description="Basic and acidic residues" evidence="1">
    <location>
        <begin position="59"/>
        <end position="68"/>
    </location>
</feature>
<name>A0AAN8VXA7_9MAGN</name>
<organism evidence="2 3">
    <name type="scientific">Dillenia turbinata</name>
    <dbReference type="NCBI Taxonomy" id="194707"/>
    <lineage>
        <taxon>Eukaryota</taxon>
        <taxon>Viridiplantae</taxon>
        <taxon>Streptophyta</taxon>
        <taxon>Embryophyta</taxon>
        <taxon>Tracheophyta</taxon>
        <taxon>Spermatophyta</taxon>
        <taxon>Magnoliopsida</taxon>
        <taxon>eudicotyledons</taxon>
        <taxon>Gunneridae</taxon>
        <taxon>Pentapetalae</taxon>
        <taxon>Dilleniales</taxon>
        <taxon>Dilleniaceae</taxon>
        <taxon>Dillenia</taxon>
    </lineage>
</organism>
<dbReference type="EMBL" id="JBAMMX010000004">
    <property type="protein sequence ID" value="KAK6942608.1"/>
    <property type="molecule type" value="Genomic_DNA"/>
</dbReference>
<reference evidence="2 3" key="1">
    <citation type="submission" date="2023-12" db="EMBL/GenBank/DDBJ databases">
        <title>A high-quality genome assembly for Dillenia turbinata (Dilleniales).</title>
        <authorList>
            <person name="Chanderbali A."/>
        </authorList>
    </citation>
    <scope>NUCLEOTIDE SEQUENCE [LARGE SCALE GENOMIC DNA]</scope>
    <source>
        <strain evidence="2">LSX21</strain>
        <tissue evidence="2">Leaf</tissue>
    </source>
</reference>
<dbReference type="AlphaFoldDB" id="A0AAN8VXA7"/>
<feature type="compositionally biased region" description="Polar residues" evidence="1">
    <location>
        <begin position="33"/>
        <end position="43"/>
    </location>
</feature>
<dbReference type="InterPro" id="IPR040374">
    <property type="entry name" value="BIC"/>
</dbReference>
<dbReference type="GO" id="GO:0009785">
    <property type="term" value="P:blue light signaling pathway"/>
    <property type="evidence" value="ECO:0007669"/>
    <property type="project" value="InterPro"/>
</dbReference>
<evidence type="ECO:0000256" key="1">
    <source>
        <dbReference type="SAM" id="MobiDB-lite"/>
    </source>
</evidence>
<dbReference type="CDD" id="cd22645">
    <property type="entry name" value="BIC1_CID"/>
    <property type="match status" value="1"/>
</dbReference>
<dbReference type="Proteomes" id="UP001370490">
    <property type="component" value="Unassembled WGS sequence"/>
</dbReference>
<proteinExistence type="predicted"/>
<accession>A0AAN8VXA7</accession>
<evidence type="ECO:0000313" key="2">
    <source>
        <dbReference type="EMBL" id="KAK6942608.1"/>
    </source>
</evidence>
<protein>
    <recommendedName>
        <fullName evidence="4">Protein BIC1</fullName>
    </recommendedName>
</protein>
<comment type="caution">
    <text evidence="2">The sequence shown here is derived from an EMBL/GenBank/DDBJ whole genome shotgun (WGS) entry which is preliminary data.</text>
</comment>
<dbReference type="PANTHER" id="PTHR34207">
    <property type="entry name" value="PROTEIN BIC1"/>
    <property type="match status" value="1"/>
</dbReference>
<dbReference type="PANTHER" id="PTHR34207:SF2">
    <property type="entry name" value="PROTEIN BIC1"/>
    <property type="match status" value="1"/>
</dbReference>
<gene>
    <name evidence="2" type="ORF">RJ641_027985</name>
</gene>
<evidence type="ECO:0000313" key="3">
    <source>
        <dbReference type="Proteomes" id="UP001370490"/>
    </source>
</evidence>
<keyword evidence="3" id="KW-1185">Reference proteome</keyword>